<protein>
    <submittedName>
        <fullName evidence="1">Uncharacterized protein</fullName>
    </submittedName>
</protein>
<evidence type="ECO:0000313" key="1">
    <source>
        <dbReference type="EMBL" id="KAA6311666.1"/>
    </source>
</evidence>
<gene>
    <name evidence="1" type="ORF">EZS28_056080</name>
</gene>
<name>A0A5J4PPX6_9EUKA</name>
<dbReference type="AlphaFoldDB" id="A0A5J4PPX6"/>
<accession>A0A5J4PPX6</accession>
<sequence length="102" mass="11442">MDICIVNEEQLLFQNSGATQFDSQPLVLPIVSSKPFLSLMIVIFSENHDHVIYKQDASDLQAASHLFQYLCCPLERVFLNQFNLANQAKAAKSKILALSSLE</sequence>
<dbReference type="EMBL" id="SNRW01049134">
    <property type="protein sequence ID" value="KAA6311666.1"/>
    <property type="molecule type" value="Genomic_DNA"/>
</dbReference>
<evidence type="ECO:0000313" key="2">
    <source>
        <dbReference type="Proteomes" id="UP000324800"/>
    </source>
</evidence>
<reference evidence="1 2" key="1">
    <citation type="submission" date="2019-03" db="EMBL/GenBank/DDBJ databases">
        <title>Single cell metagenomics reveals metabolic interactions within the superorganism composed of flagellate Streblomastix strix and complex community of Bacteroidetes bacteria on its surface.</title>
        <authorList>
            <person name="Treitli S.C."/>
            <person name="Kolisko M."/>
            <person name="Husnik F."/>
            <person name="Keeling P."/>
            <person name="Hampl V."/>
        </authorList>
    </citation>
    <scope>NUCLEOTIDE SEQUENCE [LARGE SCALE GENOMIC DNA]</scope>
    <source>
        <strain evidence="1">ST1C</strain>
    </source>
</reference>
<proteinExistence type="predicted"/>
<dbReference type="Proteomes" id="UP000324800">
    <property type="component" value="Unassembled WGS sequence"/>
</dbReference>
<organism evidence="1 2">
    <name type="scientific">Streblomastix strix</name>
    <dbReference type="NCBI Taxonomy" id="222440"/>
    <lineage>
        <taxon>Eukaryota</taxon>
        <taxon>Metamonada</taxon>
        <taxon>Preaxostyla</taxon>
        <taxon>Oxymonadida</taxon>
        <taxon>Streblomastigidae</taxon>
        <taxon>Streblomastix</taxon>
    </lineage>
</organism>
<comment type="caution">
    <text evidence="1">The sequence shown here is derived from an EMBL/GenBank/DDBJ whole genome shotgun (WGS) entry which is preliminary data.</text>
</comment>